<sequence>TFDCVWPGCNKTFTGRWKLEAHLRVHTGERPFKCFKCPYAATQKNNLMRHI</sequence>
<evidence type="ECO:0000313" key="11">
    <source>
        <dbReference type="EMBL" id="ELU18673.1"/>
    </source>
</evidence>
<dbReference type="InterPro" id="IPR051497">
    <property type="entry name" value="Dev/Hematopoietic_TF"/>
</dbReference>
<dbReference type="HOGENOM" id="CLU_002678_42_25_1"/>
<dbReference type="Pfam" id="PF23561">
    <property type="entry name" value="zf-C2H2_15"/>
    <property type="match status" value="1"/>
</dbReference>
<feature type="domain" description="C2H2-type" evidence="10">
    <location>
        <begin position="2"/>
        <end position="31"/>
    </location>
</feature>
<reference evidence="13" key="1">
    <citation type="submission" date="2012-12" db="EMBL/GenBank/DDBJ databases">
        <authorList>
            <person name="Hellsten U."/>
            <person name="Grimwood J."/>
            <person name="Chapman J.A."/>
            <person name="Shapiro H."/>
            <person name="Aerts A."/>
            <person name="Otillar R.P."/>
            <person name="Terry A.Y."/>
            <person name="Boore J.L."/>
            <person name="Simakov O."/>
            <person name="Marletaz F."/>
            <person name="Cho S.-J."/>
            <person name="Edsinger-Gonzales E."/>
            <person name="Havlak P."/>
            <person name="Kuo D.-H."/>
            <person name="Larsson T."/>
            <person name="Lv J."/>
            <person name="Arendt D."/>
            <person name="Savage R."/>
            <person name="Osoegawa K."/>
            <person name="de Jong P."/>
            <person name="Lindberg D.R."/>
            <person name="Seaver E.C."/>
            <person name="Weisblat D.A."/>
            <person name="Putnam N.H."/>
            <person name="Grigoriev I.V."/>
            <person name="Rokhsar D.S."/>
        </authorList>
    </citation>
    <scope>NUCLEOTIDE SEQUENCE</scope>
    <source>
        <strain evidence="13">I ESC-2004</strain>
    </source>
</reference>
<evidence type="ECO:0000256" key="4">
    <source>
        <dbReference type="ARBA" id="ARBA00022771"/>
    </source>
</evidence>
<accession>R7VIN0</accession>
<dbReference type="InterPro" id="IPR056436">
    <property type="entry name" value="Znf-C2H2_ZIC1-5/GLI1-3-like"/>
</dbReference>
<keyword evidence="5" id="KW-0862">Zinc</keyword>
<dbReference type="OrthoDB" id="427030at2759"/>
<organism evidence="11">
    <name type="scientific">Capitella teleta</name>
    <name type="common">Polychaete worm</name>
    <dbReference type="NCBI Taxonomy" id="283909"/>
    <lineage>
        <taxon>Eukaryota</taxon>
        <taxon>Metazoa</taxon>
        <taxon>Spiralia</taxon>
        <taxon>Lophotrochozoa</taxon>
        <taxon>Annelida</taxon>
        <taxon>Polychaeta</taxon>
        <taxon>Sedentaria</taxon>
        <taxon>Scolecida</taxon>
        <taxon>Capitellidae</taxon>
        <taxon>Capitella</taxon>
    </lineage>
</organism>
<dbReference type="InterPro" id="IPR013087">
    <property type="entry name" value="Znf_C2H2_type"/>
</dbReference>
<evidence type="ECO:0000256" key="6">
    <source>
        <dbReference type="ARBA" id="ARBA00023015"/>
    </source>
</evidence>
<dbReference type="Gene3D" id="3.30.160.60">
    <property type="entry name" value="Classic Zinc Finger"/>
    <property type="match status" value="2"/>
</dbReference>
<dbReference type="GO" id="GO:0005694">
    <property type="term" value="C:chromosome"/>
    <property type="evidence" value="ECO:0007669"/>
    <property type="project" value="UniProtKB-ARBA"/>
</dbReference>
<gene>
    <name evidence="11" type="ORF">CAPTEDRAFT_70946</name>
</gene>
<evidence type="ECO:0000256" key="9">
    <source>
        <dbReference type="PROSITE-ProRule" id="PRU00042"/>
    </source>
</evidence>
<dbReference type="GO" id="GO:0003700">
    <property type="term" value="F:DNA-binding transcription factor activity"/>
    <property type="evidence" value="ECO:0007669"/>
    <property type="project" value="TreeGrafter"/>
</dbReference>
<feature type="non-terminal residue" evidence="11">
    <location>
        <position position="1"/>
    </location>
</feature>
<reference evidence="12" key="3">
    <citation type="submission" date="2015-06" db="UniProtKB">
        <authorList>
            <consortium name="EnsemblMetazoa"/>
        </authorList>
    </citation>
    <scope>IDENTIFICATION</scope>
</reference>
<dbReference type="AlphaFoldDB" id="R7VIN0"/>
<protein>
    <recommendedName>
        <fullName evidence="10">C2H2-type domain-containing protein</fullName>
    </recommendedName>
</protein>
<dbReference type="PROSITE" id="PS00028">
    <property type="entry name" value="ZINC_FINGER_C2H2_1"/>
    <property type="match status" value="1"/>
</dbReference>
<dbReference type="STRING" id="283909.R7VIN0"/>
<evidence type="ECO:0000256" key="5">
    <source>
        <dbReference type="ARBA" id="ARBA00022833"/>
    </source>
</evidence>
<dbReference type="EnsemblMetazoa" id="CapteT70946">
    <property type="protein sequence ID" value="CapteP70946"/>
    <property type="gene ID" value="CapteG70946"/>
</dbReference>
<feature type="non-terminal residue" evidence="11">
    <location>
        <position position="51"/>
    </location>
</feature>
<name>R7VIN0_CAPTE</name>
<keyword evidence="4 9" id="KW-0863">Zinc-finger</keyword>
<evidence type="ECO:0000256" key="1">
    <source>
        <dbReference type="ARBA" id="ARBA00004123"/>
    </source>
</evidence>
<dbReference type="InterPro" id="IPR036236">
    <property type="entry name" value="Znf_C2H2_sf"/>
</dbReference>
<dbReference type="PANTHER" id="PTHR45993">
    <property type="entry name" value="B-CELL LYMPHOMA/LEUKEMIA 11"/>
    <property type="match status" value="1"/>
</dbReference>
<comment type="subcellular location">
    <subcellularLocation>
        <location evidence="1">Nucleus</location>
    </subcellularLocation>
</comment>
<keyword evidence="8" id="KW-0539">Nucleus</keyword>
<keyword evidence="13" id="KW-1185">Reference proteome</keyword>
<keyword evidence="3" id="KW-0677">Repeat</keyword>
<dbReference type="EMBL" id="KB291800">
    <property type="protein sequence ID" value="ELU18673.1"/>
    <property type="molecule type" value="Genomic_DNA"/>
</dbReference>
<dbReference type="Proteomes" id="UP000014760">
    <property type="component" value="Unassembled WGS sequence"/>
</dbReference>
<evidence type="ECO:0000259" key="10">
    <source>
        <dbReference type="PROSITE" id="PS50157"/>
    </source>
</evidence>
<dbReference type="SMART" id="SM00355">
    <property type="entry name" value="ZnF_C2H2"/>
    <property type="match status" value="2"/>
</dbReference>
<dbReference type="SUPFAM" id="SSF57667">
    <property type="entry name" value="beta-beta-alpha zinc fingers"/>
    <property type="match status" value="1"/>
</dbReference>
<evidence type="ECO:0000256" key="8">
    <source>
        <dbReference type="ARBA" id="ARBA00023242"/>
    </source>
</evidence>
<reference evidence="11 13" key="2">
    <citation type="journal article" date="2013" name="Nature">
        <title>Insights into bilaterian evolution from three spiralian genomes.</title>
        <authorList>
            <person name="Simakov O."/>
            <person name="Marletaz F."/>
            <person name="Cho S.J."/>
            <person name="Edsinger-Gonzales E."/>
            <person name="Havlak P."/>
            <person name="Hellsten U."/>
            <person name="Kuo D.H."/>
            <person name="Larsson T."/>
            <person name="Lv J."/>
            <person name="Arendt D."/>
            <person name="Savage R."/>
            <person name="Osoegawa K."/>
            <person name="de Jong P."/>
            <person name="Grimwood J."/>
            <person name="Chapman J.A."/>
            <person name="Shapiro H."/>
            <person name="Aerts A."/>
            <person name="Otillar R.P."/>
            <person name="Terry A.Y."/>
            <person name="Boore J.L."/>
            <person name="Grigoriev I.V."/>
            <person name="Lindberg D.R."/>
            <person name="Seaver E.C."/>
            <person name="Weisblat D.A."/>
            <person name="Putnam N.H."/>
            <person name="Rokhsar D.S."/>
        </authorList>
    </citation>
    <scope>NUCLEOTIDE SEQUENCE</scope>
    <source>
        <strain evidence="11 13">I ESC-2004</strain>
    </source>
</reference>
<evidence type="ECO:0000256" key="3">
    <source>
        <dbReference type="ARBA" id="ARBA00022737"/>
    </source>
</evidence>
<dbReference type="EMBL" id="AMQN01003751">
    <property type="status" value="NOT_ANNOTATED_CDS"/>
    <property type="molecule type" value="Genomic_DNA"/>
</dbReference>
<dbReference type="FunFam" id="3.30.160.60:FF:001732">
    <property type="entry name" value="Zgc:162936"/>
    <property type="match status" value="1"/>
</dbReference>
<dbReference type="GO" id="GO:0006357">
    <property type="term" value="P:regulation of transcription by RNA polymerase II"/>
    <property type="evidence" value="ECO:0007669"/>
    <property type="project" value="TreeGrafter"/>
</dbReference>
<evidence type="ECO:0000313" key="13">
    <source>
        <dbReference type="Proteomes" id="UP000014760"/>
    </source>
</evidence>
<dbReference type="GO" id="GO:0008270">
    <property type="term" value="F:zinc ion binding"/>
    <property type="evidence" value="ECO:0007669"/>
    <property type="project" value="UniProtKB-KW"/>
</dbReference>
<dbReference type="FunFam" id="3.30.160.60:FF:000125">
    <property type="entry name" value="Putative zinc finger protein 143"/>
    <property type="match status" value="1"/>
</dbReference>
<proteinExistence type="predicted"/>
<dbReference type="GO" id="GO:0045893">
    <property type="term" value="P:positive regulation of DNA-templated transcription"/>
    <property type="evidence" value="ECO:0007669"/>
    <property type="project" value="UniProtKB-ARBA"/>
</dbReference>
<dbReference type="GO" id="GO:0000978">
    <property type="term" value="F:RNA polymerase II cis-regulatory region sequence-specific DNA binding"/>
    <property type="evidence" value="ECO:0007669"/>
    <property type="project" value="TreeGrafter"/>
</dbReference>
<keyword evidence="6" id="KW-0805">Transcription regulation</keyword>
<dbReference type="GO" id="GO:0005634">
    <property type="term" value="C:nucleus"/>
    <property type="evidence" value="ECO:0007669"/>
    <property type="project" value="UniProtKB-SubCell"/>
</dbReference>
<keyword evidence="2" id="KW-0479">Metal-binding</keyword>
<evidence type="ECO:0000313" key="12">
    <source>
        <dbReference type="EnsemblMetazoa" id="CapteP70946"/>
    </source>
</evidence>
<evidence type="ECO:0000256" key="2">
    <source>
        <dbReference type="ARBA" id="ARBA00022723"/>
    </source>
</evidence>
<keyword evidence="7" id="KW-0804">Transcription</keyword>
<dbReference type="Pfam" id="PF00096">
    <property type="entry name" value="zf-C2H2"/>
    <property type="match status" value="1"/>
</dbReference>
<dbReference type="PROSITE" id="PS50157">
    <property type="entry name" value="ZINC_FINGER_C2H2_2"/>
    <property type="match status" value="1"/>
</dbReference>
<evidence type="ECO:0000256" key="7">
    <source>
        <dbReference type="ARBA" id="ARBA00023163"/>
    </source>
</evidence>
<dbReference type="PANTHER" id="PTHR45993:SF6">
    <property type="entry name" value="C2H2-TYPE DOMAIN-CONTAINING PROTEIN"/>
    <property type="match status" value="1"/>
</dbReference>